<feature type="region of interest" description="Disordered" evidence="1">
    <location>
        <begin position="1"/>
        <end position="48"/>
    </location>
</feature>
<name>A0ABS2B5K8_9BURK</name>
<sequence length="203" mass="21549">MDNLASPPIDTAPVSRTCTAGDRDPDDFPLARRGSFTPANDRIDAPWPDRPIDIDESDPLSVLTFEFRQALLHPGGGNASQTGMALSDDTPSDSFSGPAFAAPVDHSAAGSSVLGLLTAGKSIDTLLGCLASTETTETPPIFEMAQRHDILVLLAPPGIRADRVVTVAPLTREEHHMFSVDSRIALSGSVEDLTLAPQDELHR</sequence>
<dbReference type="RefSeq" id="WP_174928689.1">
    <property type="nucleotide sequence ID" value="NZ_CABVLY010000045.1"/>
</dbReference>
<accession>A0ABS2B5K8</accession>
<evidence type="ECO:0000313" key="2">
    <source>
        <dbReference type="EMBL" id="MBM2768277.1"/>
    </source>
</evidence>
<evidence type="ECO:0000313" key="3">
    <source>
        <dbReference type="Proteomes" id="UP000755577"/>
    </source>
</evidence>
<keyword evidence="3" id="KW-1185">Reference proteome</keyword>
<dbReference type="NCBIfam" id="NF033419">
    <property type="entry name" value="T6SS_TagK_dom"/>
    <property type="match status" value="1"/>
</dbReference>
<dbReference type="EMBL" id="JAFCIQ010000012">
    <property type="protein sequence ID" value="MBM2768277.1"/>
    <property type="molecule type" value="Genomic_DNA"/>
</dbReference>
<gene>
    <name evidence="2" type="ORF">JQK92_17805</name>
</gene>
<reference evidence="2 3" key="1">
    <citation type="submission" date="2021-02" db="EMBL/GenBank/DDBJ databases">
        <title>Draft genome of the type strains Burkholderia anthina DSM16086.</title>
        <authorList>
            <person name="Hertel R."/>
            <person name="Meissner J."/>
            <person name="Poehlein A."/>
            <person name="Daniel R."/>
            <person name="Commichau F.M."/>
        </authorList>
    </citation>
    <scope>NUCLEOTIDE SEQUENCE [LARGE SCALE GENOMIC DNA]</scope>
    <source>
        <strain evidence="2 3">DSM 16086</strain>
    </source>
</reference>
<protein>
    <submittedName>
        <fullName evidence="2">TagK domain-containing protein</fullName>
    </submittedName>
</protein>
<organism evidence="2 3">
    <name type="scientific">Burkholderia anthina</name>
    <dbReference type="NCBI Taxonomy" id="179879"/>
    <lineage>
        <taxon>Bacteria</taxon>
        <taxon>Pseudomonadati</taxon>
        <taxon>Pseudomonadota</taxon>
        <taxon>Betaproteobacteria</taxon>
        <taxon>Burkholderiales</taxon>
        <taxon>Burkholderiaceae</taxon>
        <taxon>Burkholderia</taxon>
        <taxon>Burkholderia cepacia complex</taxon>
    </lineage>
</organism>
<dbReference type="GeneID" id="56504767"/>
<dbReference type="InterPro" id="IPR047914">
    <property type="entry name" value="TagK-like_C"/>
</dbReference>
<proteinExistence type="predicted"/>
<comment type="caution">
    <text evidence="2">The sequence shown here is derived from an EMBL/GenBank/DDBJ whole genome shotgun (WGS) entry which is preliminary data.</text>
</comment>
<dbReference type="Proteomes" id="UP000755577">
    <property type="component" value="Unassembled WGS sequence"/>
</dbReference>
<evidence type="ECO:0000256" key="1">
    <source>
        <dbReference type="SAM" id="MobiDB-lite"/>
    </source>
</evidence>